<evidence type="ECO:0000313" key="13">
    <source>
        <dbReference type="Proteomes" id="UP000494165"/>
    </source>
</evidence>
<keyword evidence="7" id="KW-0862">Zinc</keyword>
<keyword evidence="9" id="KW-1133">Transmembrane helix</keyword>
<dbReference type="SUPFAM" id="SSF55486">
    <property type="entry name" value="Metalloproteases ('zincins'), catalytic domain"/>
    <property type="match status" value="1"/>
</dbReference>
<evidence type="ECO:0000313" key="12">
    <source>
        <dbReference type="EMBL" id="CAB3381599.1"/>
    </source>
</evidence>
<dbReference type="GO" id="GO:0016485">
    <property type="term" value="P:protein processing"/>
    <property type="evidence" value="ECO:0007669"/>
    <property type="project" value="TreeGrafter"/>
</dbReference>
<dbReference type="PANTHER" id="PTHR11733">
    <property type="entry name" value="ZINC METALLOPROTEASE FAMILY M13 NEPRILYSIN-RELATED"/>
    <property type="match status" value="1"/>
</dbReference>
<keyword evidence="9" id="KW-0812">Transmembrane</keyword>
<name>A0A8S1DTW7_9INSE</name>
<evidence type="ECO:0000256" key="2">
    <source>
        <dbReference type="ARBA" id="ARBA00004401"/>
    </source>
</evidence>
<keyword evidence="13" id="KW-1185">Reference proteome</keyword>
<feature type="domain" description="Peptidase M13 N-terminal" evidence="11">
    <location>
        <begin position="117"/>
        <end position="493"/>
    </location>
</feature>
<comment type="similarity">
    <text evidence="3">Belongs to the peptidase M13 family.</text>
</comment>
<evidence type="ECO:0000256" key="5">
    <source>
        <dbReference type="ARBA" id="ARBA00022723"/>
    </source>
</evidence>
<evidence type="ECO:0008006" key="14">
    <source>
        <dbReference type="Google" id="ProtNLM"/>
    </source>
</evidence>
<dbReference type="GO" id="GO:0046872">
    <property type="term" value="F:metal ion binding"/>
    <property type="evidence" value="ECO:0007669"/>
    <property type="project" value="UniProtKB-KW"/>
</dbReference>
<evidence type="ECO:0000256" key="1">
    <source>
        <dbReference type="ARBA" id="ARBA00001947"/>
    </source>
</evidence>
<evidence type="ECO:0000259" key="10">
    <source>
        <dbReference type="Pfam" id="PF01431"/>
    </source>
</evidence>
<keyword evidence="9" id="KW-0472">Membrane</keyword>
<accession>A0A8S1DTW7</accession>
<sequence>MHVFTDVYKQEVFAIKRKPTSKINSLAEETLRKPARQNLGSNYSVESNKRKMRKTGRGCSIILLGVVLICAAIPVFVMGLIMNSQAEEKNKTNICVSEKCIISASRIISSMDSSVDPCDDFYQFACGGDSNTYTISERGSASGTDELEELVEHRVRKIFDEGISPSMPESVKQAIDYYEKCIDEDTQNENGTLSMFMLLESMGLPRVKTRYSIQKPWPEVLIQGDKITGKTPFFSIEIEQKNGTSYLTWNVQKQVFNKQLFEEFIKLINNHFHGEKIDLKKGAKQLFNFYSSLVKIATDKHDNHVWLHVDQLQKLTDGKETLKNTRFDWRKFLTSYLEDSFFNFDLEKDKILVRSPSRAKKLFRRLRLSRKKTEKIDLYTWFFYYYAMAPYTKTVFRDKYFEMDPVFRLNGPMPTDLKTRCTKLARGFFPDAINYEYLSRYFDEERKQKMEMMVDDIHQAFIQLIKGLDWTDEQTKRFALDKLDAVKPNIGYPQWLFVPAVLDARNYFLEDVKGDWLTMNLKANIAATKKYNDTKWTGISKSAVNAFYEGRQVYVPAGILQPPFTGNELASLNYASLGAIIGHEFTHCFDNIGYTIDKNGEPKNWWSRETLKNFYQRVQCMIDQYSEFHIPEFGPNVKLNGAQTINENIADNGGLREALLAYDLLKNRQTHNDSGTEVVPDPEPYLPGLTDYSHKQLFFLGYANMWCQNEPDPFSLSLRLKDTHSPSRQRVLGTLANTKEFAEAWKCPVGSKMNPINK</sequence>
<evidence type="ECO:0000256" key="4">
    <source>
        <dbReference type="ARBA" id="ARBA00022670"/>
    </source>
</evidence>
<evidence type="ECO:0000256" key="9">
    <source>
        <dbReference type="SAM" id="Phobius"/>
    </source>
</evidence>
<evidence type="ECO:0000259" key="11">
    <source>
        <dbReference type="Pfam" id="PF05649"/>
    </source>
</evidence>
<dbReference type="AlphaFoldDB" id="A0A8S1DTW7"/>
<dbReference type="GO" id="GO:0004222">
    <property type="term" value="F:metalloendopeptidase activity"/>
    <property type="evidence" value="ECO:0007669"/>
    <property type="project" value="InterPro"/>
</dbReference>
<dbReference type="Gene3D" id="3.40.390.10">
    <property type="entry name" value="Collagenase (Catalytic Domain)"/>
    <property type="match status" value="1"/>
</dbReference>
<dbReference type="GO" id="GO:0005886">
    <property type="term" value="C:plasma membrane"/>
    <property type="evidence" value="ECO:0007669"/>
    <property type="project" value="UniProtKB-SubCell"/>
</dbReference>
<organism evidence="12 13">
    <name type="scientific">Cloeon dipterum</name>
    <dbReference type="NCBI Taxonomy" id="197152"/>
    <lineage>
        <taxon>Eukaryota</taxon>
        <taxon>Metazoa</taxon>
        <taxon>Ecdysozoa</taxon>
        <taxon>Arthropoda</taxon>
        <taxon>Hexapoda</taxon>
        <taxon>Insecta</taxon>
        <taxon>Pterygota</taxon>
        <taxon>Palaeoptera</taxon>
        <taxon>Ephemeroptera</taxon>
        <taxon>Pisciforma</taxon>
        <taxon>Baetidae</taxon>
        <taxon>Cloeon</taxon>
    </lineage>
</organism>
<reference evidence="12 13" key="1">
    <citation type="submission" date="2020-04" db="EMBL/GenBank/DDBJ databases">
        <authorList>
            <person name="Alioto T."/>
            <person name="Alioto T."/>
            <person name="Gomez Garrido J."/>
        </authorList>
    </citation>
    <scope>NUCLEOTIDE SEQUENCE [LARGE SCALE GENOMIC DNA]</scope>
</reference>
<gene>
    <name evidence="12" type="ORF">CLODIP_2_CD12205</name>
</gene>
<comment type="subcellular location">
    <subcellularLocation>
        <location evidence="2">Cell membrane</location>
        <topology evidence="2">Single-pass type II membrane protein</topology>
    </subcellularLocation>
</comment>
<keyword evidence="5" id="KW-0479">Metal-binding</keyword>
<evidence type="ECO:0000256" key="8">
    <source>
        <dbReference type="ARBA" id="ARBA00023049"/>
    </source>
</evidence>
<dbReference type="InterPro" id="IPR042089">
    <property type="entry name" value="Peptidase_M13_dom_2"/>
</dbReference>
<keyword evidence="6" id="KW-0378">Hydrolase</keyword>
<dbReference type="Proteomes" id="UP000494165">
    <property type="component" value="Unassembled WGS sequence"/>
</dbReference>
<dbReference type="Pfam" id="PF05649">
    <property type="entry name" value="Peptidase_M13_N"/>
    <property type="match status" value="1"/>
</dbReference>
<dbReference type="InterPro" id="IPR024079">
    <property type="entry name" value="MetalloPept_cat_dom_sf"/>
</dbReference>
<dbReference type="PROSITE" id="PS51885">
    <property type="entry name" value="NEPRILYSIN"/>
    <property type="match status" value="1"/>
</dbReference>
<dbReference type="InterPro" id="IPR018497">
    <property type="entry name" value="Peptidase_M13_C"/>
</dbReference>
<proteinExistence type="inferred from homology"/>
<dbReference type="PRINTS" id="PR00786">
    <property type="entry name" value="NEPRILYSIN"/>
</dbReference>
<feature type="domain" description="Peptidase M13 C-terminal" evidence="10">
    <location>
        <begin position="545"/>
        <end position="755"/>
    </location>
</feature>
<dbReference type="EMBL" id="CADEPI010000238">
    <property type="protein sequence ID" value="CAB3381599.1"/>
    <property type="molecule type" value="Genomic_DNA"/>
</dbReference>
<dbReference type="OrthoDB" id="6475849at2759"/>
<dbReference type="InterPro" id="IPR000718">
    <property type="entry name" value="Peptidase_M13"/>
</dbReference>
<dbReference type="PANTHER" id="PTHR11733:SF237">
    <property type="entry name" value="NEPRILYSIN-LIKE 4"/>
    <property type="match status" value="1"/>
</dbReference>
<comment type="cofactor">
    <cofactor evidence="1">
        <name>Zn(2+)</name>
        <dbReference type="ChEBI" id="CHEBI:29105"/>
    </cofactor>
</comment>
<evidence type="ECO:0000256" key="6">
    <source>
        <dbReference type="ARBA" id="ARBA00022801"/>
    </source>
</evidence>
<keyword evidence="8" id="KW-0482">Metalloprotease</keyword>
<dbReference type="InterPro" id="IPR008753">
    <property type="entry name" value="Peptidase_M13_N"/>
</dbReference>
<evidence type="ECO:0000256" key="7">
    <source>
        <dbReference type="ARBA" id="ARBA00022833"/>
    </source>
</evidence>
<protein>
    <recommendedName>
        <fullName evidence="14">Peptidase M13 N-terminal domain-containing protein</fullName>
    </recommendedName>
</protein>
<dbReference type="Gene3D" id="1.10.1380.10">
    <property type="entry name" value="Neutral endopeptidase , domain2"/>
    <property type="match status" value="1"/>
</dbReference>
<evidence type="ECO:0000256" key="3">
    <source>
        <dbReference type="ARBA" id="ARBA00007357"/>
    </source>
</evidence>
<dbReference type="Pfam" id="PF01431">
    <property type="entry name" value="Peptidase_M13"/>
    <property type="match status" value="1"/>
</dbReference>
<comment type="caution">
    <text evidence="12">The sequence shown here is derived from an EMBL/GenBank/DDBJ whole genome shotgun (WGS) entry which is preliminary data.</text>
</comment>
<feature type="transmembrane region" description="Helical" evidence="9">
    <location>
        <begin position="59"/>
        <end position="82"/>
    </location>
</feature>
<dbReference type="CDD" id="cd08662">
    <property type="entry name" value="M13"/>
    <property type="match status" value="1"/>
</dbReference>
<keyword evidence="4" id="KW-0645">Protease</keyword>